<dbReference type="OrthoDB" id="430315at2759"/>
<dbReference type="SUPFAM" id="SSF49870">
    <property type="entry name" value="Osmotin, thaumatin-like protein"/>
    <property type="match status" value="2"/>
</dbReference>
<evidence type="ECO:0000313" key="2">
    <source>
        <dbReference type="EMBL" id="KAF7285452.1"/>
    </source>
</evidence>
<dbReference type="Proteomes" id="UP000625711">
    <property type="component" value="Unassembled WGS sequence"/>
</dbReference>
<keyword evidence="3" id="KW-1185">Reference proteome</keyword>
<name>A0A834IQR4_RHYFE</name>
<sequence length="351" mass="37147">MQLAKLLFTFSLMVALTSGKLVKIQNNRADGILLTLDGTEYTVLPNSLIQVTLADNWEGSLSAVPIGSEVTNGPKTKVNFAFSDTEDSYSVSLIEGFNLPIKVIPNDSNNCIVSTCAANILRACPLDKQVANSVGDVVACQNSPLVMVRLCPLAVVDELSSTLNTRHCNSATSYMIFRSLVLLVVVASSIGKVIKIKNGYSTDLLISIDESQYIVASNSLIILNPLNEWSGSIKALPVIAEVTTGPKTAVNIAITSTTDEYSISLLDGFNLAAKIVPIGSTNCTASVCAANILQACPIEDQVVNSTNVVVGCNNSPLVMGTLCPLAIVDADSVIQNSQVCSNSTGYMILFM</sequence>
<dbReference type="PANTHER" id="PTHR31048">
    <property type="entry name" value="OS03G0233200 PROTEIN"/>
    <property type="match status" value="1"/>
</dbReference>
<evidence type="ECO:0000313" key="3">
    <source>
        <dbReference type="Proteomes" id="UP000625711"/>
    </source>
</evidence>
<feature type="signal peptide" evidence="1">
    <location>
        <begin position="1"/>
        <end position="19"/>
    </location>
</feature>
<evidence type="ECO:0008006" key="4">
    <source>
        <dbReference type="Google" id="ProtNLM"/>
    </source>
</evidence>
<feature type="chain" id="PRO_5032457907" description="Thaumatin-like protein" evidence="1">
    <location>
        <begin position="20"/>
        <end position="351"/>
    </location>
</feature>
<dbReference type="Gene3D" id="2.60.110.10">
    <property type="entry name" value="Thaumatin"/>
    <property type="match status" value="2"/>
</dbReference>
<dbReference type="PROSITE" id="PS51367">
    <property type="entry name" value="THAUMATIN_2"/>
    <property type="match status" value="2"/>
</dbReference>
<reference evidence="2" key="1">
    <citation type="submission" date="2020-08" db="EMBL/GenBank/DDBJ databases">
        <title>Genome sequencing and assembly of the red palm weevil Rhynchophorus ferrugineus.</title>
        <authorList>
            <person name="Dias G.B."/>
            <person name="Bergman C.M."/>
            <person name="Manee M."/>
        </authorList>
    </citation>
    <scope>NUCLEOTIDE SEQUENCE</scope>
    <source>
        <strain evidence="2">AA-2017</strain>
        <tissue evidence="2">Whole larva</tissue>
    </source>
</reference>
<dbReference type="SMART" id="SM00205">
    <property type="entry name" value="THN"/>
    <property type="match status" value="1"/>
</dbReference>
<dbReference type="InterPro" id="IPR037176">
    <property type="entry name" value="Osmotin/thaumatin-like_sf"/>
</dbReference>
<proteinExistence type="predicted"/>
<keyword evidence="1" id="KW-0732">Signal</keyword>
<protein>
    <recommendedName>
        <fullName evidence="4">Thaumatin-like protein</fullName>
    </recommendedName>
</protein>
<dbReference type="AlphaFoldDB" id="A0A834IQR4"/>
<organism evidence="2 3">
    <name type="scientific">Rhynchophorus ferrugineus</name>
    <name type="common">Red palm weevil</name>
    <name type="synonym">Curculio ferrugineus</name>
    <dbReference type="NCBI Taxonomy" id="354439"/>
    <lineage>
        <taxon>Eukaryota</taxon>
        <taxon>Metazoa</taxon>
        <taxon>Ecdysozoa</taxon>
        <taxon>Arthropoda</taxon>
        <taxon>Hexapoda</taxon>
        <taxon>Insecta</taxon>
        <taxon>Pterygota</taxon>
        <taxon>Neoptera</taxon>
        <taxon>Endopterygota</taxon>
        <taxon>Coleoptera</taxon>
        <taxon>Polyphaga</taxon>
        <taxon>Cucujiformia</taxon>
        <taxon>Curculionidae</taxon>
        <taxon>Dryophthorinae</taxon>
        <taxon>Rhynchophorus</taxon>
    </lineage>
</organism>
<gene>
    <name evidence="2" type="ORF">GWI33_010624</name>
</gene>
<accession>A0A834IQR4</accession>
<comment type="caution">
    <text evidence="2">The sequence shown here is derived from an EMBL/GenBank/DDBJ whole genome shotgun (WGS) entry which is preliminary data.</text>
</comment>
<evidence type="ECO:0000256" key="1">
    <source>
        <dbReference type="SAM" id="SignalP"/>
    </source>
</evidence>
<dbReference type="InterPro" id="IPR001938">
    <property type="entry name" value="Thaumatin"/>
</dbReference>
<dbReference type="EMBL" id="JAACXV010000054">
    <property type="protein sequence ID" value="KAF7285452.1"/>
    <property type="molecule type" value="Genomic_DNA"/>
</dbReference>
<dbReference type="Pfam" id="PF00314">
    <property type="entry name" value="Thaumatin"/>
    <property type="match status" value="2"/>
</dbReference>